<protein>
    <recommendedName>
        <fullName evidence="8">Anaphase-promoting complex subunit 4 WD40 domain-containing protein</fullName>
    </recommendedName>
</protein>
<dbReference type="EMBL" id="BNJQ01000003">
    <property type="protein sequence ID" value="GHP02463.1"/>
    <property type="molecule type" value="Genomic_DNA"/>
</dbReference>
<feature type="region of interest" description="Disordered" evidence="5">
    <location>
        <begin position="38"/>
        <end position="57"/>
    </location>
</feature>
<name>A0A830H812_9CHLO</name>
<proteinExistence type="predicted"/>
<evidence type="ECO:0000256" key="4">
    <source>
        <dbReference type="ARBA" id="ARBA00023242"/>
    </source>
</evidence>
<organism evidence="6 7">
    <name type="scientific">Pycnococcus provasolii</name>
    <dbReference type="NCBI Taxonomy" id="41880"/>
    <lineage>
        <taxon>Eukaryota</taxon>
        <taxon>Viridiplantae</taxon>
        <taxon>Chlorophyta</taxon>
        <taxon>Pseudoscourfieldiophyceae</taxon>
        <taxon>Pseudoscourfieldiales</taxon>
        <taxon>Pycnococcaceae</taxon>
        <taxon>Pycnococcus</taxon>
    </lineage>
</organism>
<keyword evidence="7" id="KW-1185">Reference proteome</keyword>
<dbReference type="PANTHER" id="PTHR44040">
    <property type="entry name" value="RETINOBLASTOMA-BINDING PROTEIN 5"/>
    <property type="match status" value="1"/>
</dbReference>
<feature type="region of interest" description="Disordered" evidence="5">
    <location>
        <begin position="572"/>
        <end position="612"/>
    </location>
</feature>
<evidence type="ECO:0008006" key="8">
    <source>
        <dbReference type="Google" id="ProtNLM"/>
    </source>
</evidence>
<comment type="subcellular location">
    <subcellularLocation>
        <location evidence="1">Nucleus</location>
    </subcellularLocation>
</comment>
<sequence>MCDAVRLLEEWSVPHGNHVTSPLNSSFEVVEDYIDGLPGGGGGGGAPSSSQGGRGDWDPDITCAAFSRRGTLIALGTAKGRILIADTDTKGIARDITVTPNQPAPVRFVSWSRCGRTVAAVTDDDVARTFDIVQAKQSSQRKLPFRPDACELRPSRNAPRAVAASAEGKGVHVLELEDKNKGCALPRLEDGAAPTCFAWAPRGQWLMCGTDKGTIAPFDDGAKVGQWSAGAASPSAPTPATSPGSCNCVAISRDGARAAASFEDRSVRVFSLSDDGKPPAPIAVLRGTLDRTGLTWRHVAFSHDACRVVAAAAWLPPTPAGAALAVGGTLHVWDVEKSAMDRVLELPKGCMTLGVASHPHRALLCHVSRTPAEVAGELVDLAPAAATTTSAPGPALAEAAAANGSGDAGPAADAASGAPAAELASAPEQLPSSAAADGAPRIPASVAYLWAPIHRENWSAFAPGFRELEKNEEYDERESEFDEYDEDGQVPTGNFVVHPGGRRASVSAGTSASHAKLAVSPLCAPRDTLSRRLGRLAYVPIDGAIYGDSDGDDDVDALPVIPCAMDASVLAAADLKRDSRRGKSDGKRGGGGGGGGGAGGLGSSQSRKRARS</sequence>
<dbReference type="InterPro" id="IPR001680">
    <property type="entry name" value="WD40_rpt"/>
</dbReference>
<dbReference type="PANTHER" id="PTHR44040:SF1">
    <property type="entry name" value="RETINOBLASTOMA-BINDING PROTEIN 5"/>
    <property type="match status" value="1"/>
</dbReference>
<dbReference type="OrthoDB" id="196858at2759"/>
<dbReference type="SMART" id="SM00320">
    <property type="entry name" value="WD40"/>
    <property type="match status" value="4"/>
</dbReference>
<feature type="compositionally biased region" description="Gly residues" evidence="5">
    <location>
        <begin position="589"/>
        <end position="602"/>
    </location>
</feature>
<reference evidence="6" key="1">
    <citation type="submission" date="2020-10" db="EMBL/GenBank/DDBJ databases">
        <title>Unveiling of a novel bifunctional photoreceptor, Dualchrome1, isolated from a cosmopolitan green alga.</title>
        <authorList>
            <person name="Suzuki S."/>
            <person name="Kawachi M."/>
        </authorList>
    </citation>
    <scope>NUCLEOTIDE SEQUENCE</scope>
    <source>
        <strain evidence="6">NIES 2893</strain>
    </source>
</reference>
<dbReference type="SUPFAM" id="SSF101908">
    <property type="entry name" value="Putative isomerase YbhE"/>
    <property type="match status" value="1"/>
</dbReference>
<gene>
    <name evidence="6" type="ORF">PPROV_000122000</name>
</gene>
<keyword evidence="3" id="KW-0677">Repeat</keyword>
<dbReference type="Proteomes" id="UP000660262">
    <property type="component" value="Unassembled WGS sequence"/>
</dbReference>
<dbReference type="InterPro" id="IPR037850">
    <property type="entry name" value="RBBP5/Swd1"/>
</dbReference>
<keyword evidence="4" id="KW-0539">Nucleus</keyword>
<evidence type="ECO:0000313" key="7">
    <source>
        <dbReference type="Proteomes" id="UP000660262"/>
    </source>
</evidence>
<dbReference type="InterPro" id="IPR015943">
    <property type="entry name" value="WD40/YVTN_repeat-like_dom_sf"/>
</dbReference>
<dbReference type="GO" id="GO:0048188">
    <property type="term" value="C:Set1C/COMPASS complex"/>
    <property type="evidence" value="ECO:0007669"/>
    <property type="project" value="InterPro"/>
</dbReference>
<feature type="compositionally biased region" description="Basic and acidic residues" evidence="5">
    <location>
        <begin position="574"/>
        <end position="588"/>
    </location>
</feature>
<dbReference type="Gene3D" id="2.130.10.10">
    <property type="entry name" value="YVTN repeat-like/Quinoprotein amine dehydrogenase"/>
    <property type="match status" value="2"/>
</dbReference>
<evidence type="ECO:0000256" key="1">
    <source>
        <dbReference type="ARBA" id="ARBA00004123"/>
    </source>
</evidence>
<keyword evidence="2" id="KW-0853">WD repeat</keyword>
<accession>A0A830H812</accession>
<evidence type="ECO:0000256" key="2">
    <source>
        <dbReference type="ARBA" id="ARBA00022574"/>
    </source>
</evidence>
<evidence type="ECO:0000256" key="5">
    <source>
        <dbReference type="SAM" id="MobiDB-lite"/>
    </source>
</evidence>
<evidence type="ECO:0000256" key="3">
    <source>
        <dbReference type="ARBA" id="ARBA00022737"/>
    </source>
</evidence>
<dbReference type="Pfam" id="PF00400">
    <property type="entry name" value="WD40"/>
    <property type="match status" value="1"/>
</dbReference>
<comment type="caution">
    <text evidence="6">The sequence shown here is derived from an EMBL/GenBank/DDBJ whole genome shotgun (WGS) entry which is preliminary data.</text>
</comment>
<feature type="region of interest" description="Disordered" evidence="5">
    <location>
        <begin position="400"/>
        <end position="437"/>
    </location>
</feature>
<evidence type="ECO:0000313" key="6">
    <source>
        <dbReference type="EMBL" id="GHP02463.1"/>
    </source>
</evidence>
<dbReference type="AlphaFoldDB" id="A0A830H812"/>
<feature type="compositionally biased region" description="Low complexity" evidence="5">
    <location>
        <begin position="400"/>
        <end position="427"/>
    </location>
</feature>